<dbReference type="EMBL" id="UINC01000979">
    <property type="protein sequence ID" value="SUZ66252.1"/>
    <property type="molecule type" value="Genomic_DNA"/>
</dbReference>
<dbReference type="HAMAP" id="MF_00296">
    <property type="entry name" value="MetX_acyltransf"/>
    <property type="match status" value="1"/>
</dbReference>
<gene>
    <name evidence="3" type="ORF">METZ01_LOCUS19106</name>
</gene>
<dbReference type="Pfam" id="PF00561">
    <property type="entry name" value="Abhydrolase_1"/>
    <property type="match status" value="1"/>
</dbReference>
<dbReference type="Gene3D" id="3.40.50.1820">
    <property type="entry name" value="alpha/beta hydrolase"/>
    <property type="match status" value="1"/>
</dbReference>
<protein>
    <recommendedName>
        <fullName evidence="2">AB hydrolase-1 domain-containing protein</fullName>
    </recommendedName>
</protein>
<feature type="domain" description="AB hydrolase-1" evidence="2">
    <location>
        <begin position="61"/>
        <end position="326"/>
    </location>
</feature>
<evidence type="ECO:0000259" key="2">
    <source>
        <dbReference type="Pfam" id="PF00561"/>
    </source>
</evidence>
<keyword evidence="1" id="KW-0808">Transferase</keyword>
<name>A0A381PGZ6_9ZZZZ</name>
<dbReference type="InterPro" id="IPR029058">
    <property type="entry name" value="AB_hydrolase_fold"/>
</dbReference>
<dbReference type="PANTHER" id="PTHR32268">
    <property type="entry name" value="HOMOSERINE O-ACETYLTRANSFERASE"/>
    <property type="match status" value="1"/>
</dbReference>
<dbReference type="Gene3D" id="1.10.1740.110">
    <property type="match status" value="1"/>
</dbReference>
<dbReference type="NCBIfam" id="NF001209">
    <property type="entry name" value="PRK00175.1"/>
    <property type="match status" value="1"/>
</dbReference>
<evidence type="ECO:0000313" key="3">
    <source>
        <dbReference type="EMBL" id="SUZ66252.1"/>
    </source>
</evidence>
<dbReference type="PANTHER" id="PTHR32268:SF11">
    <property type="entry name" value="HOMOSERINE O-ACETYLTRANSFERASE"/>
    <property type="match status" value="1"/>
</dbReference>
<reference evidence="3" key="1">
    <citation type="submission" date="2018-05" db="EMBL/GenBank/DDBJ databases">
        <authorList>
            <person name="Lanie J.A."/>
            <person name="Ng W.-L."/>
            <person name="Kazmierczak K.M."/>
            <person name="Andrzejewski T.M."/>
            <person name="Davidsen T.M."/>
            <person name="Wayne K.J."/>
            <person name="Tettelin H."/>
            <person name="Glass J.I."/>
            <person name="Rusch D."/>
            <person name="Podicherti R."/>
            <person name="Tsui H.-C.T."/>
            <person name="Winkler M.E."/>
        </authorList>
    </citation>
    <scope>NUCLEOTIDE SEQUENCE</scope>
</reference>
<dbReference type="NCBIfam" id="TIGR01392">
    <property type="entry name" value="homoserO_Ac_trn"/>
    <property type="match status" value="1"/>
</dbReference>
<dbReference type="GO" id="GO:0009092">
    <property type="term" value="P:homoserine metabolic process"/>
    <property type="evidence" value="ECO:0007669"/>
    <property type="project" value="TreeGrafter"/>
</dbReference>
<proteinExistence type="inferred from homology"/>
<dbReference type="AlphaFoldDB" id="A0A381PGZ6"/>
<dbReference type="InterPro" id="IPR008220">
    <property type="entry name" value="HAT_MetX-like"/>
</dbReference>
<organism evidence="3">
    <name type="scientific">marine metagenome</name>
    <dbReference type="NCBI Taxonomy" id="408172"/>
    <lineage>
        <taxon>unclassified sequences</taxon>
        <taxon>metagenomes</taxon>
        <taxon>ecological metagenomes</taxon>
    </lineage>
</organism>
<dbReference type="InterPro" id="IPR000073">
    <property type="entry name" value="AB_hydrolase_1"/>
</dbReference>
<sequence>MIASKTMKIEKQFLMYRGGSLDSPTVAYETWGTLKREGDNAILIFSGLSPSAHASSSPEDSSAGWWEEMIGPGLPVDTNRFFVICVNSLGSCFGSTGPASVDPNTGSLYRLSFPVLSLEDVAESAFEVLKALGVKKLNTIIGCSMGGMTALAFCVQHSGFSDQMISISSATEALPFAIAVRSLQREMICKDPKWNQGNYDVDDPPVIGQRLARKLGMMTYRSAIEWEYRFAREEAENKNGGNPFYGDFAVESYLENHANKFSGQFDANCYLYLSRASDLFDFSQHGGTLEAGFSRLKLKRCLVIGVQSDILFPIHQQKKLVDDLSRVVNDLQFKELDCIKGHDSFLVEMDEFCPVIHDFLTFAE</sequence>
<dbReference type="PIRSF" id="PIRSF000443">
    <property type="entry name" value="Homoser_Ac_trans"/>
    <property type="match status" value="1"/>
</dbReference>
<dbReference type="GO" id="GO:0004414">
    <property type="term" value="F:homoserine O-acetyltransferase activity"/>
    <property type="evidence" value="ECO:0007669"/>
    <property type="project" value="TreeGrafter"/>
</dbReference>
<dbReference type="SUPFAM" id="SSF53474">
    <property type="entry name" value="alpha/beta-Hydrolases"/>
    <property type="match status" value="1"/>
</dbReference>
<dbReference type="GO" id="GO:0009086">
    <property type="term" value="P:methionine biosynthetic process"/>
    <property type="evidence" value="ECO:0007669"/>
    <property type="project" value="TreeGrafter"/>
</dbReference>
<accession>A0A381PGZ6</accession>
<evidence type="ECO:0000256" key="1">
    <source>
        <dbReference type="ARBA" id="ARBA00022679"/>
    </source>
</evidence>